<protein>
    <submittedName>
        <fullName evidence="1">Uncharacterized protein</fullName>
    </submittedName>
</protein>
<name>A0ABQ1W2S8_9BACL</name>
<comment type="caution">
    <text evidence="1">The sequence shown here is derived from an EMBL/GenBank/DDBJ whole genome shotgun (WGS) entry which is preliminary data.</text>
</comment>
<accession>A0ABQ1W2S8</accession>
<sequence>MSNVVWRLDSDNLAGYTEDAEVMRKIRRSYPDFVEMATYEKNGVIFARQYRIPSVRKRSARHLFNVNITR</sequence>
<proteinExistence type="predicted"/>
<organism evidence="1 2">
    <name type="scientific">Paenibacillus aceti</name>
    <dbReference type="NCBI Taxonomy" id="1820010"/>
    <lineage>
        <taxon>Bacteria</taxon>
        <taxon>Bacillati</taxon>
        <taxon>Bacillota</taxon>
        <taxon>Bacilli</taxon>
        <taxon>Bacillales</taxon>
        <taxon>Paenibacillaceae</taxon>
        <taxon>Paenibacillus</taxon>
    </lineage>
</organism>
<evidence type="ECO:0000313" key="2">
    <source>
        <dbReference type="Proteomes" id="UP000608420"/>
    </source>
</evidence>
<keyword evidence="2" id="KW-1185">Reference proteome</keyword>
<dbReference type="EMBL" id="BMIW01000026">
    <property type="protein sequence ID" value="GGG08642.1"/>
    <property type="molecule type" value="Genomic_DNA"/>
</dbReference>
<dbReference type="Proteomes" id="UP000608420">
    <property type="component" value="Unassembled WGS sequence"/>
</dbReference>
<evidence type="ECO:0000313" key="1">
    <source>
        <dbReference type="EMBL" id="GGG08642.1"/>
    </source>
</evidence>
<dbReference type="RefSeq" id="WP_120464068.1">
    <property type="nucleotide sequence ID" value="NZ_BMIW01000026.1"/>
</dbReference>
<gene>
    <name evidence="1" type="ORF">GCM10010913_33010</name>
</gene>
<reference evidence="2" key="1">
    <citation type="journal article" date="2019" name="Int. J. Syst. Evol. Microbiol.">
        <title>The Global Catalogue of Microorganisms (GCM) 10K type strain sequencing project: providing services to taxonomists for standard genome sequencing and annotation.</title>
        <authorList>
            <consortium name="The Broad Institute Genomics Platform"/>
            <consortium name="The Broad Institute Genome Sequencing Center for Infectious Disease"/>
            <person name="Wu L."/>
            <person name="Ma J."/>
        </authorList>
    </citation>
    <scope>NUCLEOTIDE SEQUENCE [LARGE SCALE GENOMIC DNA]</scope>
    <source>
        <strain evidence="2">CGMCC 1.15420</strain>
    </source>
</reference>